<proteinExistence type="predicted"/>
<accession>A0ABV8PFA0</accession>
<evidence type="ECO:0000256" key="1">
    <source>
        <dbReference type="SAM" id="MobiDB-lite"/>
    </source>
</evidence>
<evidence type="ECO:0000313" key="2">
    <source>
        <dbReference type="EMBL" id="MFC4212872.1"/>
    </source>
</evidence>
<gene>
    <name evidence="2" type="ORF">ACFOWA_16875</name>
</gene>
<evidence type="ECO:0000313" key="3">
    <source>
        <dbReference type="Proteomes" id="UP001595789"/>
    </source>
</evidence>
<organism evidence="2 3">
    <name type="scientific">Pedobacter lithocola</name>
    <dbReference type="NCBI Taxonomy" id="1908239"/>
    <lineage>
        <taxon>Bacteria</taxon>
        <taxon>Pseudomonadati</taxon>
        <taxon>Bacteroidota</taxon>
        <taxon>Sphingobacteriia</taxon>
        <taxon>Sphingobacteriales</taxon>
        <taxon>Sphingobacteriaceae</taxon>
        <taxon>Pedobacter</taxon>
    </lineage>
</organism>
<protein>
    <submittedName>
        <fullName evidence="2">Uncharacterized protein</fullName>
    </submittedName>
</protein>
<sequence length="58" mass="6428">MINRLVGYQAAQTDNYKPDSSGSPEYFMRAIANGGTAVPEELPNLSFPKKNRNNGLRQ</sequence>
<keyword evidence="3" id="KW-1185">Reference proteome</keyword>
<name>A0ABV8PFA0_9SPHI</name>
<dbReference type="EMBL" id="JBHSBW010000013">
    <property type="protein sequence ID" value="MFC4212872.1"/>
    <property type="molecule type" value="Genomic_DNA"/>
</dbReference>
<reference evidence="3" key="1">
    <citation type="journal article" date="2019" name="Int. J. Syst. Evol. Microbiol.">
        <title>The Global Catalogue of Microorganisms (GCM) 10K type strain sequencing project: providing services to taxonomists for standard genome sequencing and annotation.</title>
        <authorList>
            <consortium name="The Broad Institute Genomics Platform"/>
            <consortium name="The Broad Institute Genome Sequencing Center for Infectious Disease"/>
            <person name="Wu L."/>
            <person name="Ma J."/>
        </authorList>
    </citation>
    <scope>NUCLEOTIDE SEQUENCE [LARGE SCALE GENOMIC DNA]</scope>
    <source>
        <strain evidence="3">CCM 8691</strain>
    </source>
</reference>
<dbReference type="Proteomes" id="UP001595789">
    <property type="component" value="Unassembled WGS sequence"/>
</dbReference>
<comment type="caution">
    <text evidence="2">The sequence shown here is derived from an EMBL/GenBank/DDBJ whole genome shotgun (WGS) entry which is preliminary data.</text>
</comment>
<feature type="region of interest" description="Disordered" evidence="1">
    <location>
        <begin position="38"/>
        <end position="58"/>
    </location>
</feature>
<dbReference type="RefSeq" id="WP_378987299.1">
    <property type="nucleotide sequence ID" value="NZ_JBHSBW010000013.1"/>
</dbReference>